<dbReference type="PANTHER" id="PTHR34847">
    <property type="entry name" value="NODULATION PROTEIN U"/>
    <property type="match status" value="1"/>
</dbReference>
<comment type="caution">
    <text evidence="2">The sequence shown here is derived from an EMBL/GenBank/DDBJ whole genome shotgun (WGS) entry which is preliminary data.</text>
</comment>
<evidence type="ECO:0000313" key="2">
    <source>
        <dbReference type="EMBL" id="PIR06967.1"/>
    </source>
</evidence>
<evidence type="ECO:0000313" key="3">
    <source>
        <dbReference type="Proteomes" id="UP000230564"/>
    </source>
</evidence>
<organism evidence="2 3">
    <name type="scientific">Candidatus Komeilibacteria bacterium CG11_big_fil_rev_8_21_14_0_20_36_20</name>
    <dbReference type="NCBI Taxonomy" id="1974477"/>
    <lineage>
        <taxon>Bacteria</taxon>
        <taxon>Candidatus Komeiliibacteriota</taxon>
    </lineage>
</organism>
<name>A0A2H0NDK8_9BACT</name>
<feature type="domain" description="Carbamoyltransferase" evidence="1">
    <location>
        <begin position="16"/>
        <end position="247"/>
    </location>
</feature>
<dbReference type="Gene3D" id="3.30.420.40">
    <property type="match status" value="1"/>
</dbReference>
<accession>A0A2H0NDK8</accession>
<dbReference type="Proteomes" id="UP000230564">
    <property type="component" value="Unassembled WGS sequence"/>
</dbReference>
<dbReference type="InterPro" id="IPR003696">
    <property type="entry name" value="Carbtransf_dom"/>
</dbReference>
<dbReference type="EMBL" id="PCWQ01000007">
    <property type="protein sequence ID" value="PIR06967.1"/>
    <property type="molecule type" value="Genomic_DNA"/>
</dbReference>
<reference evidence="2 3" key="1">
    <citation type="submission" date="2017-09" db="EMBL/GenBank/DDBJ databases">
        <title>Depth-based differentiation of microbial function through sediment-hosted aquifers and enrichment of novel symbionts in the deep terrestrial subsurface.</title>
        <authorList>
            <person name="Probst A.J."/>
            <person name="Ladd B."/>
            <person name="Jarett J.K."/>
            <person name="Geller-Mcgrath D.E."/>
            <person name="Sieber C.M."/>
            <person name="Emerson J.B."/>
            <person name="Anantharaman K."/>
            <person name="Thomas B.C."/>
            <person name="Malmstrom R."/>
            <person name="Stieglmeier M."/>
            <person name="Klingl A."/>
            <person name="Woyke T."/>
            <person name="Ryan C.M."/>
            <person name="Banfield J.F."/>
        </authorList>
    </citation>
    <scope>NUCLEOTIDE SEQUENCE [LARGE SCALE GENOMIC DNA]</scope>
    <source>
        <strain evidence="2">CG11_big_fil_rev_8_21_14_0_20_36_20</strain>
    </source>
</reference>
<dbReference type="Pfam" id="PF02543">
    <property type="entry name" value="Carbam_trans_N"/>
    <property type="match status" value="1"/>
</dbReference>
<gene>
    <name evidence="2" type="ORF">COV55_00900</name>
</gene>
<proteinExistence type="predicted"/>
<evidence type="ECO:0000259" key="1">
    <source>
        <dbReference type="Pfam" id="PF02543"/>
    </source>
</evidence>
<dbReference type="InterPro" id="IPR051338">
    <property type="entry name" value="NodU/CmcH_Carbamoyltrnsfr"/>
</dbReference>
<dbReference type="GO" id="GO:0003824">
    <property type="term" value="F:catalytic activity"/>
    <property type="evidence" value="ECO:0007669"/>
    <property type="project" value="InterPro"/>
</dbReference>
<protein>
    <recommendedName>
        <fullName evidence="1">Carbamoyltransferase domain-containing protein</fullName>
    </recommendedName>
</protein>
<sequence>MKILSFKPSIPPYFGTHDGAVILLEDNKIISILEEERFTRVKHAEGQFPINAISITLNMNNLTLSDIDYITIPFEPTQWPFVKQKGLKHSEVILEAKDIIYDQLKLKFGNLKMPPITFYNHHLSHAASAYYLSGFDESLVITVDGAGEKESSVIFKGVEGKLKEIKVFDWPNSIGEIYTDITGFLGFKPISGEGQTMGLSAYGNYDKKIKKLFDKKIMKLRRSGYQIRHKKLASSWKDRFNYIKATFAIDILEEKKEKILIRNMLILLMRSRI</sequence>
<dbReference type="CDD" id="cd24098">
    <property type="entry name" value="ASKHA_NBD_TobZ_N"/>
    <property type="match status" value="1"/>
</dbReference>
<dbReference type="AlphaFoldDB" id="A0A2H0NDK8"/>
<dbReference type="PANTHER" id="PTHR34847:SF1">
    <property type="entry name" value="NODULATION PROTEIN U"/>
    <property type="match status" value="1"/>
</dbReference>